<protein>
    <submittedName>
        <fullName evidence="4">FAD-binding protein</fullName>
    </submittedName>
</protein>
<accession>A0A7G1KQ42</accession>
<keyword evidence="1" id="KW-0560">Oxidoreductase</keyword>
<dbReference type="GeneID" id="80349568"/>
<keyword evidence="2" id="KW-0503">Monooxygenase</keyword>
<keyword evidence="5" id="KW-1185">Reference proteome</keyword>
<dbReference type="Gene3D" id="3.50.50.60">
    <property type="entry name" value="FAD/NAD(P)-binding domain"/>
    <property type="match status" value="1"/>
</dbReference>
<dbReference type="InterPro" id="IPR050816">
    <property type="entry name" value="Flavin-dep_Halogenase_NPB"/>
</dbReference>
<dbReference type="GO" id="GO:0004497">
    <property type="term" value="F:monooxygenase activity"/>
    <property type="evidence" value="ECO:0007669"/>
    <property type="project" value="UniProtKB-KW"/>
</dbReference>
<dbReference type="AlphaFoldDB" id="A0A7G1KQ42"/>
<dbReference type="RefSeq" id="WP_187684267.1">
    <property type="nucleotide sequence ID" value="NZ_AP023396.1"/>
</dbReference>
<dbReference type="KEGG" id="nwl:NWFMUON74_51290"/>
<comment type="similarity">
    <text evidence="3">Belongs to the flavin-dependent halogenase family. Bacterial tryptophan halogenase subfamily.</text>
</comment>
<dbReference type="SUPFAM" id="SSF51905">
    <property type="entry name" value="FAD/NAD(P)-binding domain"/>
    <property type="match status" value="1"/>
</dbReference>
<evidence type="ECO:0000256" key="1">
    <source>
        <dbReference type="ARBA" id="ARBA00023002"/>
    </source>
</evidence>
<evidence type="ECO:0000256" key="3">
    <source>
        <dbReference type="ARBA" id="ARBA00038396"/>
    </source>
</evidence>
<evidence type="ECO:0000313" key="4">
    <source>
        <dbReference type="EMBL" id="BCK57357.1"/>
    </source>
</evidence>
<dbReference type="Pfam" id="PF04820">
    <property type="entry name" value="Trp_halogenase"/>
    <property type="match status" value="2"/>
</dbReference>
<sequence length="493" mass="54609">MGNNPHVLVVGGGPAGSTTAALLARSGIRVTLLEKDQFPRYHIGESLLASCLSTLRLSGAYDEVAAHGFQVKRGGYFQWKDDTWLLDWSKLVDAEAWSWQVDRAEFDNILLRNAAKQGAEVIEQATVQNVVFDDDRPTAVEWTLAGDDQVRTTTFDFLVDASGRAGLLSRRYFDMRKQHKAFRNIAVWSYWEGAHLHPDSPEGAINVVSTDEGGWFWHIPLADGRYSVGYVVPTTVAGARVRELGSREAFYHDSIRKNPKLAVMLEGARQVTEVRAEQDYSYVSDRFCGPGYAIVGDSACFLDPLLSTGVHLATYGGLCAAASIATALRGEMPEAEALAFFDYTYRRAYERFLVLVSRMYEQYIGANEYFSHASTLTDVKAGDTPEESFTRIMAGLTDVSESAGEQRRIETDTIVAEAEHLDEDGVNIKYMGHLDMSPVWNIWRDPLGADTVMGDVRITTAPVLGLTNRPRTAAEMEGVVRPFIPPKRDAEAV</sequence>
<name>A0A7G1KQ42_9NOCA</name>
<dbReference type="PANTHER" id="PTHR43747:SF5">
    <property type="entry name" value="FAD-BINDING DOMAIN-CONTAINING PROTEIN"/>
    <property type="match status" value="1"/>
</dbReference>
<reference evidence="4 5" key="1">
    <citation type="submission" date="2020-08" db="EMBL/GenBank/DDBJ databases">
        <title>Genome Sequencing of Nocardia wallacei strain FMUON74 and assembly.</title>
        <authorList>
            <person name="Toyokawa M."/>
            <person name="Uesaka K."/>
        </authorList>
    </citation>
    <scope>NUCLEOTIDE SEQUENCE [LARGE SCALE GENOMIC DNA]</scope>
    <source>
        <strain evidence="4 5">FMUON74</strain>
    </source>
</reference>
<dbReference type="PANTHER" id="PTHR43747">
    <property type="entry name" value="FAD-BINDING PROTEIN"/>
    <property type="match status" value="1"/>
</dbReference>
<dbReference type="InterPro" id="IPR006905">
    <property type="entry name" value="Flavin_halogenase"/>
</dbReference>
<gene>
    <name evidence="4" type="ORF">NWFMUON74_51290</name>
</gene>
<organism evidence="4 5">
    <name type="scientific">Nocardia wallacei</name>
    <dbReference type="NCBI Taxonomy" id="480035"/>
    <lineage>
        <taxon>Bacteria</taxon>
        <taxon>Bacillati</taxon>
        <taxon>Actinomycetota</taxon>
        <taxon>Actinomycetes</taxon>
        <taxon>Mycobacteriales</taxon>
        <taxon>Nocardiaceae</taxon>
        <taxon>Nocardia</taxon>
    </lineage>
</organism>
<dbReference type="InterPro" id="IPR036188">
    <property type="entry name" value="FAD/NAD-bd_sf"/>
</dbReference>
<dbReference type="Proteomes" id="UP000516173">
    <property type="component" value="Chromosome"/>
</dbReference>
<evidence type="ECO:0000313" key="5">
    <source>
        <dbReference type="Proteomes" id="UP000516173"/>
    </source>
</evidence>
<evidence type="ECO:0000256" key="2">
    <source>
        <dbReference type="ARBA" id="ARBA00023033"/>
    </source>
</evidence>
<dbReference type="EMBL" id="AP023396">
    <property type="protein sequence ID" value="BCK57357.1"/>
    <property type="molecule type" value="Genomic_DNA"/>
</dbReference>
<proteinExistence type="inferred from homology"/>